<gene>
    <name evidence="3" type="ORF">GCM10010492_47830</name>
</gene>
<evidence type="ECO:0000313" key="3">
    <source>
        <dbReference type="EMBL" id="GAA0243036.1"/>
    </source>
</evidence>
<dbReference type="Gene3D" id="1.10.630.10">
    <property type="entry name" value="Cytochrome P450"/>
    <property type="match status" value="1"/>
</dbReference>
<keyword evidence="2" id="KW-0349">Heme</keyword>
<dbReference type="InterPro" id="IPR017972">
    <property type="entry name" value="Cyt_P450_CS"/>
</dbReference>
<accession>A0ABN0U9A3</accession>
<keyword evidence="2" id="KW-0479">Metal-binding</keyword>
<dbReference type="InterPro" id="IPR001128">
    <property type="entry name" value="Cyt_P450"/>
</dbReference>
<reference evidence="3 4" key="1">
    <citation type="journal article" date="2019" name="Int. J. Syst. Evol. Microbiol.">
        <title>The Global Catalogue of Microorganisms (GCM) 10K type strain sequencing project: providing services to taxonomists for standard genome sequencing and annotation.</title>
        <authorList>
            <consortium name="The Broad Institute Genomics Platform"/>
            <consortium name="The Broad Institute Genome Sequencing Center for Infectious Disease"/>
            <person name="Wu L."/>
            <person name="Ma J."/>
        </authorList>
    </citation>
    <scope>NUCLEOTIDE SEQUENCE [LARGE SCALE GENOMIC DNA]</scope>
    <source>
        <strain evidence="3 4">JCM 3380</strain>
    </source>
</reference>
<comment type="caution">
    <text evidence="3">The sequence shown here is derived from an EMBL/GenBank/DDBJ whole genome shotgun (WGS) entry which is preliminary data.</text>
</comment>
<protein>
    <submittedName>
        <fullName evidence="3">Cytochrome P450</fullName>
    </submittedName>
</protein>
<dbReference type="InterPro" id="IPR002397">
    <property type="entry name" value="Cyt_P450_B"/>
</dbReference>
<keyword evidence="2" id="KW-0408">Iron</keyword>
<keyword evidence="2" id="KW-0560">Oxidoreductase</keyword>
<dbReference type="RefSeq" id="WP_343936095.1">
    <property type="nucleotide sequence ID" value="NZ_BAAABU010000011.1"/>
</dbReference>
<evidence type="ECO:0000313" key="4">
    <source>
        <dbReference type="Proteomes" id="UP001500416"/>
    </source>
</evidence>
<dbReference type="PANTHER" id="PTHR46696">
    <property type="entry name" value="P450, PUTATIVE (EUROFUNG)-RELATED"/>
    <property type="match status" value="1"/>
</dbReference>
<dbReference type="Pfam" id="PF00067">
    <property type="entry name" value="p450"/>
    <property type="match status" value="1"/>
</dbReference>
<dbReference type="PRINTS" id="PR00359">
    <property type="entry name" value="BP450"/>
</dbReference>
<dbReference type="PANTHER" id="PTHR46696:SF1">
    <property type="entry name" value="CYTOCHROME P450 YJIB-RELATED"/>
    <property type="match status" value="1"/>
</dbReference>
<comment type="similarity">
    <text evidence="1 2">Belongs to the cytochrome P450 family.</text>
</comment>
<name>A0ABN0U9A3_9PSEU</name>
<dbReference type="PROSITE" id="PS00086">
    <property type="entry name" value="CYTOCHROME_P450"/>
    <property type="match status" value="1"/>
</dbReference>
<proteinExistence type="inferred from homology"/>
<dbReference type="SUPFAM" id="SSF48264">
    <property type="entry name" value="Cytochrome P450"/>
    <property type="match status" value="1"/>
</dbReference>
<dbReference type="Proteomes" id="UP001500416">
    <property type="component" value="Unassembled WGS sequence"/>
</dbReference>
<evidence type="ECO:0000256" key="1">
    <source>
        <dbReference type="ARBA" id="ARBA00010617"/>
    </source>
</evidence>
<dbReference type="EMBL" id="BAAABU010000011">
    <property type="protein sequence ID" value="GAA0243036.1"/>
    <property type="molecule type" value="Genomic_DNA"/>
</dbReference>
<dbReference type="InterPro" id="IPR036396">
    <property type="entry name" value="Cyt_P450_sf"/>
</dbReference>
<evidence type="ECO:0000256" key="2">
    <source>
        <dbReference type="RuleBase" id="RU000461"/>
    </source>
</evidence>
<organism evidence="3 4">
    <name type="scientific">Saccharothrix mutabilis subsp. mutabilis</name>
    <dbReference type="NCBI Taxonomy" id="66855"/>
    <lineage>
        <taxon>Bacteria</taxon>
        <taxon>Bacillati</taxon>
        <taxon>Actinomycetota</taxon>
        <taxon>Actinomycetes</taxon>
        <taxon>Pseudonocardiales</taxon>
        <taxon>Pseudonocardiaceae</taxon>
        <taxon>Saccharothrix</taxon>
    </lineage>
</organism>
<keyword evidence="2" id="KW-0503">Monooxygenase</keyword>
<keyword evidence="4" id="KW-1185">Reference proteome</keyword>
<sequence length="393" mass="44399">MPFDESYLRDPHTLFDRMLEEGPVHRVSLINGVPAWYVTRYAEVAEALRDPRLVRAPEAAGPDYREQLIVERIPSANLVLADPPEHTRLRRFINLAFRRDRIEAMRPLIERWMAEMVDAVRDGDTVDLMDELIVPLPILAVCHIMGVPEEHHEAFRNWSKELFTEHPQRSAAAFAELYQWINGVVAAKRENPGQDLISRWATMPDEGGNNLSHDEMVGLALLMLLGGFHTTVAGIANAVLSLLKRPDKVAELRTDPSLIARAVEELSRRDGSVHTGFRRFAAEDLEIAGTKIAKGDTVILGIAAAGRDPRQFDDPDVMDFHRKDNHHLAFGRGPHFCPGSELARTEIQVAVEHLFTRYPDLELAVPEEELVWAPSYFVRVMRSLPVRLGKRTA</sequence>
<dbReference type="CDD" id="cd11029">
    <property type="entry name" value="CYP107-like"/>
    <property type="match status" value="1"/>
</dbReference>